<dbReference type="SUPFAM" id="SSF51344">
    <property type="entry name" value="Epsilon subunit of F1F0-ATP synthase N-terminal domain"/>
    <property type="match status" value="1"/>
</dbReference>
<comment type="similarity">
    <text evidence="2">Belongs to the ATPase epsilon chain family.</text>
</comment>
<dbReference type="InterPro" id="IPR036771">
    <property type="entry name" value="ATPsynth_dsu/esu_N"/>
</dbReference>
<keyword evidence="3" id="KW-0813">Transport</keyword>
<dbReference type="GO" id="GO:0045259">
    <property type="term" value="C:proton-transporting ATP synthase complex"/>
    <property type="evidence" value="ECO:0007669"/>
    <property type="project" value="InterPro"/>
</dbReference>
<dbReference type="GO" id="GO:0046933">
    <property type="term" value="F:proton-transporting ATP synthase activity, rotational mechanism"/>
    <property type="evidence" value="ECO:0007669"/>
    <property type="project" value="InterPro"/>
</dbReference>
<evidence type="ECO:0000313" key="12">
    <source>
        <dbReference type="EMBL" id="CAE0038011.1"/>
    </source>
</evidence>
<keyword evidence="9" id="KW-0472">Membrane</keyword>
<evidence type="ECO:0000256" key="8">
    <source>
        <dbReference type="ARBA" id="ARBA00023128"/>
    </source>
</evidence>
<accession>A0A7S3E9Z6</accession>
<sequence>MVVIPAATGEMGIVPSHVPTVAQMIPGMVSVFTGEKVEKYFVSSGYTFIHPDRTDVCAAEAVKLDDVDVEAVKSQLAQCESAMAGASNEKDKAEAQIGTWPGFYCQIILSHTHKSR</sequence>
<feature type="coiled-coil region" evidence="10">
    <location>
        <begin position="69"/>
        <end position="96"/>
    </location>
</feature>
<keyword evidence="5" id="KW-0999">Mitochondrion inner membrane</keyword>
<dbReference type="EMBL" id="HBHW01007969">
    <property type="protein sequence ID" value="CAE0038011.1"/>
    <property type="molecule type" value="Transcribed_RNA"/>
</dbReference>
<evidence type="ECO:0000256" key="10">
    <source>
        <dbReference type="SAM" id="Coils"/>
    </source>
</evidence>
<evidence type="ECO:0000256" key="7">
    <source>
        <dbReference type="ARBA" id="ARBA00023065"/>
    </source>
</evidence>
<dbReference type="Gene3D" id="2.60.15.10">
    <property type="entry name" value="F0F1 ATP synthase delta/epsilon subunit, N-terminal"/>
    <property type="match status" value="1"/>
</dbReference>
<evidence type="ECO:0000256" key="3">
    <source>
        <dbReference type="ARBA" id="ARBA00022448"/>
    </source>
</evidence>
<dbReference type="CDD" id="cd12152">
    <property type="entry name" value="F1-ATPase_delta"/>
    <property type="match status" value="1"/>
</dbReference>
<dbReference type="InterPro" id="IPR020546">
    <property type="entry name" value="ATP_synth_F1_dsu/esu_N"/>
</dbReference>
<gene>
    <name evidence="12" type="ORF">RMAR00112_LOCUS5969</name>
</gene>
<keyword evidence="7" id="KW-0406">Ion transport</keyword>
<evidence type="ECO:0000256" key="9">
    <source>
        <dbReference type="ARBA" id="ARBA00023136"/>
    </source>
</evidence>
<evidence type="ECO:0000256" key="5">
    <source>
        <dbReference type="ARBA" id="ARBA00022792"/>
    </source>
</evidence>
<dbReference type="PANTHER" id="PTHR13822:SF7">
    <property type="entry name" value="ATP SYNTHASE SUBUNIT DELTA, MITOCHONDRIAL"/>
    <property type="match status" value="1"/>
</dbReference>
<protein>
    <recommendedName>
        <fullName evidence="11">ATP synthase F1 complex delta/epsilon subunit N-terminal domain-containing protein</fullName>
    </recommendedName>
</protein>
<comment type="subcellular location">
    <subcellularLocation>
        <location evidence="1">Mitochondrion inner membrane</location>
    </subcellularLocation>
</comment>
<feature type="domain" description="ATP synthase F1 complex delta/epsilon subunit N-terminal" evidence="11">
    <location>
        <begin position="1"/>
        <end position="61"/>
    </location>
</feature>
<evidence type="ECO:0000259" key="11">
    <source>
        <dbReference type="Pfam" id="PF02823"/>
    </source>
</evidence>
<keyword evidence="4" id="KW-0375">Hydrogen ion transport</keyword>
<evidence type="ECO:0000256" key="1">
    <source>
        <dbReference type="ARBA" id="ARBA00004273"/>
    </source>
</evidence>
<name>A0A7S3E9Z6_9RHOD</name>
<evidence type="ECO:0000256" key="6">
    <source>
        <dbReference type="ARBA" id="ARBA00022946"/>
    </source>
</evidence>
<proteinExistence type="inferred from homology"/>
<evidence type="ECO:0000256" key="2">
    <source>
        <dbReference type="ARBA" id="ARBA00005712"/>
    </source>
</evidence>
<keyword evidence="8" id="KW-0496">Mitochondrion</keyword>
<keyword evidence="10" id="KW-0175">Coiled coil</keyword>
<dbReference type="Pfam" id="PF02823">
    <property type="entry name" value="ATP-synt_DE_N"/>
    <property type="match status" value="1"/>
</dbReference>
<evidence type="ECO:0000256" key="4">
    <source>
        <dbReference type="ARBA" id="ARBA00022781"/>
    </source>
</evidence>
<dbReference type="GO" id="GO:0005743">
    <property type="term" value="C:mitochondrial inner membrane"/>
    <property type="evidence" value="ECO:0007669"/>
    <property type="project" value="UniProtKB-SubCell"/>
</dbReference>
<dbReference type="PANTHER" id="PTHR13822">
    <property type="entry name" value="ATP SYNTHASE DELTA/EPSILON CHAIN"/>
    <property type="match status" value="1"/>
</dbReference>
<dbReference type="Gene3D" id="1.20.5.440">
    <property type="entry name" value="ATP synthase delta/epsilon subunit, C-terminal domain"/>
    <property type="match status" value="1"/>
</dbReference>
<keyword evidence="6" id="KW-0809">Transit peptide</keyword>
<dbReference type="InterPro" id="IPR001469">
    <property type="entry name" value="ATP_synth_F1_dsu/esu"/>
</dbReference>
<reference evidence="12" key="1">
    <citation type="submission" date="2021-01" db="EMBL/GenBank/DDBJ databases">
        <authorList>
            <person name="Corre E."/>
            <person name="Pelletier E."/>
            <person name="Niang G."/>
            <person name="Scheremetjew M."/>
            <person name="Finn R."/>
            <person name="Kale V."/>
            <person name="Holt S."/>
            <person name="Cochrane G."/>
            <person name="Meng A."/>
            <person name="Brown T."/>
            <person name="Cohen L."/>
        </authorList>
    </citation>
    <scope>NUCLEOTIDE SEQUENCE</scope>
    <source>
        <strain evidence="12">CCMP 769</strain>
    </source>
</reference>
<organism evidence="12">
    <name type="scientific">Rhodosorus marinus</name>
    <dbReference type="NCBI Taxonomy" id="101924"/>
    <lineage>
        <taxon>Eukaryota</taxon>
        <taxon>Rhodophyta</taxon>
        <taxon>Stylonematophyceae</taxon>
        <taxon>Stylonematales</taxon>
        <taxon>Stylonemataceae</taxon>
        <taxon>Rhodosorus</taxon>
    </lineage>
</organism>
<dbReference type="AlphaFoldDB" id="A0A7S3E9Z6"/>